<dbReference type="Gene3D" id="1.10.1420.10">
    <property type="match status" value="2"/>
</dbReference>
<evidence type="ECO:0000259" key="4">
    <source>
        <dbReference type="PROSITE" id="PS00486"/>
    </source>
</evidence>
<dbReference type="GO" id="GO:0006298">
    <property type="term" value="P:mismatch repair"/>
    <property type="evidence" value="ECO:0007669"/>
    <property type="project" value="InterPro"/>
</dbReference>
<dbReference type="GO" id="GO:0030983">
    <property type="term" value="F:mismatched DNA binding"/>
    <property type="evidence" value="ECO:0007669"/>
    <property type="project" value="InterPro"/>
</dbReference>
<dbReference type="GO" id="GO:0016887">
    <property type="term" value="F:ATP hydrolysis activity"/>
    <property type="evidence" value="ECO:0007669"/>
    <property type="project" value="InterPro"/>
</dbReference>
<evidence type="ECO:0000256" key="2">
    <source>
        <dbReference type="ARBA" id="ARBA00022840"/>
    </source>
</evidence>
<dbReference type="RefSeq" id="WP_016123109.1">
    <property type="nucleotide sequence ID" value="NZ_KB976834.1"/>
</dbReference>
<accession>A0A9W5R5C2</accession>
<dbReference type="GO" id="GO:0004519">
    <property type="term" value="F:endonuclease activity"/>
    <property type="evidence" value="ECO:0007669"/>
    <property type="project" value="InterPro"/>
</dbReference>
<reference evidence="5 6" key="1">
    <citation type="submission" date="2012-12" db="EMBL/GenBank/DDBJ databases">
        <title>The Genome Sequence of Bacillus cereus VD184.</title>
        <authorList>
            <consortium name="The Broad Institute Genome Sequencing Platform"/>
            <consortium name="The Broad Institute Genome Sequencing Center for Infectious Disease"/>
            <person name="Feldgarden M."/>
            <person name="Van der Auwera G.A."/>
            <person name="Mahillon J."/>
            <person name="Duprez V."/>
            <person name="Timmery S."/>
            <person name="Mattelet C."/>
            <person name="Dierick K."/>
            <person name="Sun M."/>
            <person name="Yu Z."/>
            <person name="Zhu L."/>
            <person name="Hu X."/>
            <person name="Shank E.B."/>
            <person name="Swiecicka I."/>
            <person name="Hansen B.M."/>
            <person name="Andrup L."/>
            <person name="Walker B."/>
            <person name="Young S.K."/>
            <person name="Zeng Q."/>
            <person name="Gargeya S."/>
            <person name="Fitzgerald M."/>
            <person name="Haas B."/>
            <person name="Abouelleil A."/>
            <person name="Alvarado L."/>
            <person name="Arachchi H.M."/>
            <person name="Berlin A.M."/>
            <person name="Chapman S.B."/>
            <person name="Dewar J."/>
            <person name="Goldberg J."/>
            <person name="Griggs A."/>
            <person name="Gujja S."/>
            <person name="Hansen M."/>
            <person name="Howarth C."/>
            <person name="Imamovic A."/>
            <person name="Larimer J."/>
            <person name="McCowan C."/>
            <person name="Murphy C."/>
            <person name="Neiman D."/>
            <person name="Pearson M."/>
            <person name="Priest M."/>
            <person name="Roberts A."/>
            <person name="Saif S."/>
            <person name="Shea T."/>
            <person name="Sisk P."/>
            <person name="Sykes S."/>
            <person name="Wortman J."/>
            <person name="Nusbaum C."/>
            <person name="Birren B."/>
        </authorList>
    </citation>
    <scope>NUCLEOTIDE SEQUENCE [LARGE SCALE GENOMIC DNA]</scope>
    <source>
        <strain evidence="5 6">VD184</strain>
    </source>
</reference>
<gene>
    <name evidence="5" type="ORF">IKC_04877</name>
</gene>
<keyword evidence="3" id="KW-0238">DNA-binding</keyword>
<dbReference type="PIRSF" id="PIRSF005814">
    <property type="entry name" value="MutS_YshD"/>
    <property type="match status" value="1"/>
</dbReference>
<proteinExistence type="predicted"/>
<dbReference type="SUPFAM" id="SSF48334">
    <property type="entry name" value="DNA repair protein MutS, domain III"/>
    <property type="match status" value="1"/>
</dbReference>
<dbReference type="InterPro" id="IPR027417">
    <property type="entry name" value="P-loop_NTPase"/>
</dbReference>
<keyword evidence="2" id="KW-0067">ATP-binding</keyword>
<dbReference type="FunFam" id="3.40.50.300:FF:002384">
    <property type="entry name" value="Endonuclease MutS2"/>
    <property type="match status" value="1"/>
</dbReference>
<evidence type="ECO:0000313" key="6">
    <source>
        <dbReference type="Proteomes" id="UP000014028"/>
    </source>
</evidence>
<dbReference type="NCBIfam" id="TIGR01069">
    <property type="entry name" value="mutS2"/>
    <property type="match status" value="1"/>
</dbReference>
<feature type="domain" description="DNA mismatch repair proteins mutS family" evidence="4">
    <location>
        <begin position="405"/>
        <end position="421"/>
    </location>
</feature>
<dbReference type="InterPro" id="IPR045076">
    <property type="entry name" value="MutS"/>
</dbReference>
<evidence type="ECO:0000256" key="1">
    <source>
        <dbReference type="ARBA" id="ARBA00022741"/>
    </source>
</evidence>
<dbReference type="InterPro" id="IPR036187">
    <property type="entry name" value="DNA_mismatch_repair_MutS_sf"/>
</dbReference>
<dbReference type="SMART" id="SM00533">
    <property type="entry name" value="MUTSd"/>
    <property type="match status" value="1"/>
</dbReference>
<evidence type="ECO:0000256" key="3">
    <source>
        <dbReference type="ARBA" id="ARBA00023125"/>
    </source>
</evidence>
<dbReference type="PANTHER" id="PTHR48466">
    <property type="entry name" value="OS10G0509000 PROTEIN-RELATED"/>
    <property type="match status" value="1"/>
</dbReference>
<dbReference type="InterPro" id="IPR005747">
    <property type="entry name" value="MutS2"/>
</dbReference>
<keyword evidence="1" id="KW-0547">Nucleotide-binding</keyword>
<comment type="caution">
    <text evidence="5">The sequence shown here is derived from an EMBL/GenBank/DDBJ whole genome shotgun (WGS) entry which is preliminary data.</text>
</comment>
<dbReference type="PROSITE" id="PS00486">
    <property type="entry name" value="DNA_MISMATCH_REPAIR_2"/>
    <property type="match status" value="1"/>
</dbReference>
<dbReference type="Proteomes" id="UP000014028">
    <property type="component" value="Unassembled WGS sequence"/>
</dbReference>
<dbReference type="EMBL" id="AHFK01000060">
    <property type="protein sequence ID" value="EOQ08200.1"/>
    <property type="molecule type" value="Genomic_DNA"/>
</dbReference>
<dbReference type="SUPFAM" id="SSF52540">
    <property type="entry name" value="P-loop containing nucleoside triphosphate hydrolases"/>
    <property type="match status" value="1"/>
</dbReference>
<dbReference type="InterPro" id="IPR007696">
    <property type="entry name" value="DNA_mismatch_repair_MutS_core"/>
</dbReference>
<dbReference type="SMART" id="SM00534">
    <property type="entry name" value="MUTSac"/>
    <property type="match status" value="1"/>
</dbReference>
<dbReference type="InterPro" id="IPR000432">
    <property type="entry name" value="DNA_mismatch_repair_MutS_C"/>
</dbReference>
<organism evidence="5 6">
    <name type="scientific">Bacillus cereus VD184</name>
    <dbReference type="NCBI Taxonomy" id="1053242"/>
    <lineage>
        <taxon>Bacteria</taxon>
        <taxon>Bacillati</taxon>
        <taxon>Bacillota</taxon>
        <taxon>Bacilli</taxon>
        <taxon>Bacillales</taxon>
        <taxon>Bacillaceae</taxon>
        <taxon>Bacillus</taxon>
        <taxon>Bacillus cereus group</taxon>
    </lineage>
</organism>
<dbReference type="Pfam" id="PF00488">
    <property type="entry name" value="MutS_V"/>
    <property type="match status" value="1"/>
</dbReference>
<sequence>MNTMTFEKLQYNELKDIVKSYCVSGLGKELLNKLEPSTSIKVVRNRLNETTEARAILDAEGHVPFFGISNIASTIQKLEKGMILDPEELVSVSDFLRGCRKIKKFMLDKEFFAPVLASYANSMTEYKSIEEEINFSIKGNSIDAAASKELKRIRNNIDSVDGKIKERLTKFLNSSANKKFIQEFFISKKDDRYTIPIKSSYKNQVAGSIIEASAKGSTVFIEPHTVTKLNAELAGLKAEEAVEEYQILATLSGMVLENIYSIKINMELISQYDMVFAKAKFSKSIDGIEPKLNDHGYIHLVNCKHPLLTGQVVPLHFKIGQEYRSLIITGPNAGGKTIVLKTIGLLTLATMSGLHIAGDKGTEIAIFENVFVDIGDNQSIENALSTFSSHMKNLSEIMRMSNNNTLLLFDEIGSGTEPNEGAALAISILEELYFAGCITVASTHYGEIKRFSEMHDDFMNAAMQFNSETLEPLYKLVIGKSGESNALWIANKMNVKEHVLKRAKEYMGNKEYALEKVNESKIRKPKFVQEKRESHYEYKIGDRVNLLDHDDFGIIYKEKDNFYNVVVYYNGEFVEVNVKRITLEVAAKELYPEGYDLNTLFVDYKERKMQHDIERGSKKALRKIQKEIRKNRG</sequence>
<evidence type="ECO:0000313" key="5">
    <source>
        <dbReference type="EMBL" id="EOQ08200.1"/>
    </source>
</evidence>
<dbReference type="PANTHER" id="PTHR48466:SF2">
    <property type="entry name" value="OS10G0509000 PROTEIN"/>
    <property type="match status" value="1"/>
</dbReference>
<dbReference type="GO" id="GO:0005524">
    <property type="term" value="F:ATP binding"/>
    <property type="evidence" value="ECO:0007669"/>
    <property type="project" value="UniProtKB-KW"/>
</dbReference>
<dbReference type="GO" id="GO:0045910">
    <property type="term" value="P:negative regulation of DNA recombination"/>
    <property type="evidence" value="ECO:0007669"/>
    <property type="project" value="InterPro"/>
</dbReference>
<dbReference type="Gene3D" id="3.40.50.300">
    <property type="entry name" value="P-loop containing nucleotide triphosphate hydrolases"/>
    <property type="match status" value="1"/>
</dbReference>
<name>A0A9W5R5C2_BACCE</name>
<dbReference type="AlphaFoldDB" id="A0A9W5R5C2"/>
<protein>
    <submittedName>
        <fullName evidence="5">MutS2 family protein</fullName>
    </submittedName>
</protein>
<dbReference type="GO" id="GO:0140664">
    <property type="term" value="F:ATP-dependent DNA damage sensor activity"/>
    <property type="evidence" value="ECO:0007669"/>
    <property type="project" value="InterPro"/>
</dbReference>